<name>A0A6L5XYZ7_9FIRM</name>
<evidence type="ECO:0000256" key="5">
    <source>
        <dbReference type="ARBA" id="ARBA00010122"/>
    </source>
</evidence>
<dbReference type="NCBIfam" id="TIGR00656">
    <property type="entry name" value="asp_kin_monofn"/>
    <property type="match status" value="1"/>
</dbReference>
<dbReference type="FunFam" id="3.30.2130.10:FF:000001">
    <property type="entry name" value="Bifunctional aspartokinase/homoserine dehydrogenase"/>
    <property type="match status" value="1"/>
</dbReference>
<dbReference type="UniPathway" id="UPA00050">
    <property type="reaction ID" value="UER00461"/>
</dbReference>
<sequence>MLIVKKFGGTSVGDKDRIFNVARRCIEDYKKGNQVVVVLSAMGKTTDELLAKAREINPNASKRELDMLLTTGEQTSVSLMAMAMDSLGVPAISLNAFQVAMNTTSTYGNARLKRIDTDRIKHELSNKKIVIVTGFQGINKYDDYTTLGRGGSDTTAVALAAALRADACEIYTDVDGVYTADPRIVPTARKIDEITYDEMLELSSLGAGVLHNRSVEMAKKYGVQLIVRSSLNNKEGTVVKEVVKMEELLVSGVACDRNTARIAVIELEDRPGVAFKLFNHLANHGINVDIILQSVGRNGTKDISFTVAEDVAEEAVKIIERHRTGSLKCSRVELEKNVAKVSVVGAGMMTNAGVAAKMFEALYDANVNIKQISTSEIRVTVLIDEKFVETAMNAVHEAFALSK</sequence>
<organism evidence="20 21">
    <name type="scientific">Velocimicrobium porci</name>
    <dbReference type="NCBI Taxonomy" id="2606634"/>
    <lineage>
        <taxon>Bacteria</taxon>
        <taxon>Bacillati</taxon>
        <taxon>Bacillota</taxon>
        <taxon>Clostridia</taxon>
        <taxon>Lachnospirales</taxon>
        <taxon>Lachnospiraceae</taxon>
        <taxon>Velocimicrobium</taxon>
    </lineage>
</organism>
<evidence type="ECO:0000256" key="3">
    <source>
        <dbReference type="ARBA" id="ARBA00004986"/>
    </source>
</evidence>
<dbReference type="InterPro" id="IPR005260">
    <property type="entry name" value="Asp_kin_monofn"/>
</dbReference>
<dbReference type="GO" id="GO:0005524">
    <property type="term" value="F:ATP binding"/>
    <property type="evidence" value="ECO:0007669"/>
    <property type="project" value="UniProtKB-KW"/>
</dbReference>
<dbReference type="PROSITE" id="PS51671">
    <property type="entry name" value="ACT"/>
    <property type="match status" value="2"/>
</dbReference>
<dbReference type="InterPro" id="IPR001048">
    <property type="entry name" value="Asp/Glu/Uridylate_kinase"/>
</dbReference>
<dbReference type="InterPro" id="IPR018042">
    <property type="entry name" value="Aspartate_kinase_CS"/>
</dbReference>
<dbReference type="EC" id="2.7.2.4" evidence="17"/>
<evidence type="ECO:0000256" key="14">
    <source>
        <dbReference type="ARBA" id="ARBA00047872"/>
    </source>
</evidence>
<evidence type="ECO:0000256" key="4">
    <source>
        <dbReference type="ARBA" id="ARBA00005139"/>
    </source>
</evidence>
<proteinExistence type="inferred from homology"/>
<keyword evidence="8" id="KW-0677">Repeat</keyword>
<evidence type="ECO:0000256" key="10">
    <source>
        <dbReference type="ARBA" id="ARBA00022777"/>
    </source>
</evidence>
<gene>
    <name evidence="20" type="ORF">FYJ58_08110</name>
</gene>
<reference evidence="20 21" key="1">
    <citation type="submission" date="2019-08" db="EMBL/GenBank/DDBJ databases">
        <title>In-depth cultivation of the pig gut microbiome towards novel bacterial diversity and tailored functional studies.</title>
        <authorList>
            <person name="Wylensek D."/>
            <person name="Hitch T.C.A."/>
            <person name="Clavel T."/>
        </authorList>
    </citation>
    <scope>NUCLEOTIDE SEQUENCE [LARGE SCALE GENOMIC DNA]</scope>
    <source>
        <strain evidence="20 21">WCA-693-APC-MOT-I</strain>
    </source>
</reference>
<evidence type="ECO:0000256" key="17">
    <source>
        <dbReference type="RuleBase" id="RU003448"/>
    </source>
</evidence>
<feature type="binding site" evidence="16">
    <location>
        <begin position="6"/>
        <end position="9"/>
    </location>
    <ligand>
        <name>ATP</name>
        <dbReference type="ChEBI" id="CHEBI:30616"/>
    </ligand>
</feature>
<dbReference type="InterPro" id="IPR054352">
    <property type="entry name" value="ACT_Aspartokinase"/>
</dbReference>
<feature type="domain" description="ACT" evidence="19">
    <location>
        <begin position="343"/>
        <end position="403"/>
    </location>
</feature>
<dbReference type="CDD" id="cd04261">
    <property type="entry name" value="AAK_AKii-LysC-BS"/>
    <property type="match status" value="1"/>
</dbReference>
<keyword evidence="6 18" id="KW-0028">Amino-acid biosynthesis</keyword>
<dbReference type="GO" id="GO:0005829">
    <property type="term" value="C:cytosol"/>
    <property type="evidence" value="ECO:0007669"/>
    <property type="project" value="TreeGrafter"/>
</dbReference>
<dbReference type="GO" id="GO:0019877">
    <property type="term" value="P:diaminopimelate biosynthetic process"/>
    <property type="evidence" value="ECO:0007669"/>
    <property type="project" value="UniProtKB-KW"/>
</dbReference>
<feature type="binding site" evidence="16">
    <location>
        <position position="46"/>
    </location>
    <ligand>
        <name>substrate</name>
    </ligand>
</feature>
<dbReference type="Gene3D" id="3.30.2130.10">
    <property type="entry name" value="VC0802-like"/>
    <property type="match status" value="1"/>
</dbReference>
<dbReference type="CDD" id="cd04913">
    <property type="entry name" value="ACT_AKii-LysC-BS-like_1"/>
    <property type="match status" value="1"/>
</dbReference>
<evidence type="ECO:0000256" key="9">
    <source>
        <dbReference type="ARBA" id="ARBA00022741"/>
    </source>
</evidence>
<evidence type="ECO:0000256" key="8">
    <source>
        <dbReference type="ARBA" id="ARBA00022737"/>
    </source>
</evidence>
<dbReference type="InterPro" id="IPR041740">
    <property type="entry name" value="AKii-LysC-BS"/>
</dbReference>
<comment type="pathway">
    <text evidence="2 18">Amino-acid biosynthesis; L-lysine biosynthesis via DAP pathway; (S)-tetrahydrodipicolinate from L-aspartate: step 1/4.</text>
</comment>
<evidence type="ECO:0000256" key="2">
    <source>
        <dbReference type="ARBA" id="ARBA00004766"/>
    </source>
</evidence>
<dbReference type="Gene3D" id="3.40.1160.10">
    <property type="entry name" value="Acetylglutamate kinase-like"/>
    <property type="match status" value="1"/>
</dbReference>
<comment type="pathway">
    <text evidence="3 18">Amino-acid biosynthesis; L-methionine biosynthesis via de novo pathway; L-homoserine from L-aspartate: step 1/3.</text>
</comment>
<dbReference type="PROSITE" id="PS00324">
    <property type="entry name" value="ASPARTOKINASE"/>
    <property type="match status" value="1"/>
</dbReference>
<dbReference type="InterPro" id="IPR036393">
    <property type="entry name" value="AceGlu_kinase-like_sf"/>
</dbReference>
<dbReference type="GO" id="GO:0009089">
    <property type="term" value="P:lysine biosynthetic process via diaminopimelate"/>
    <property type="evidence" value="ECO:0007669"/>
    <property type="project" value="UniProtKB-UniPathway"/>
</dbReference>
<comment type="subunit">
    <text evidence="15">Tetramer consisting of 2 isoforms Alpha (catalytic and regulation) and of a homodimer of 2 isoforms Beta (regulation).</text>
</comment>
<dbReference type="RefSeq" id="WP_154519250.1">
    <property type="nucleotide sequence ID" value="NZ_VUMT01000010.1"/>
</dbReference>
<dbReference type="PIRSF" id="PIRSF000726">
    <property type="entry name" value="Asp_kin"/>
    <property type="match status" value="1"/>
</dbReference>
<comment type="similarity">
    <text evidence="5 17">Belongs to the aspartokinase family.</text>
</comment>
<comment type="caution">
    <text evidence="20">The sequence shown here is derived from an EMBL/GenBank/DDBJ whole genome shotgun (WGS) entry which is preliminary data.</text>
</comment>
<accession>A0A6L5XYZ7</accession>
<feature type="binding site" evidence="16">
    <location>
        <position position="73"/>
    </location>
    <ligand>
        <name>substrate</name>
    </ligand>
</feature>
<evidence type="ECO:0000256" key="7">
    <source>
        <dbReference type="ARBA" id="ARBA00022679"/>
    </source>
</evidence>
<feature type="binding site" evidence="16">
    <location>
        <position position="178"/>
    </location>
    <ligand>
        <name>ATP</name>
        <dbReference type="ChEBI" id="CHEBI:30616"/>
    </ligand>
</feature>
<dbReference type="InterPro" id="IPR045865">
    <property type="entry name" value="ACT-like_dom_sf"/>
</dbReference>
<evidence type="ECO:0000256" key="11">
    <source>
        <dbReference type="ARBA" id="ARBA00022840"/>
    </source>
</evidence>
<feature type="binding site" evidence="16">
    <location>
        <begin position="172"/>
        <end position="173"/>
    </location>
    <ligand>
        <name>ATP</name>
        <dbReference type="ChEBI" id="CHEBI:30616"/>
    </ligand>
</feature>
<evidence type="ECO:0000256" key="18">
    <source>
        <dbReference type="RuleBase" id="RU004249"/>
    </source>
</evidence>
<dbReference type="FunFam" id="3.40.1160.10:FF:000002">
    <property type="entry name" value="Aspartokinase"/>
    <property type="match status" value="1"/>
</dbReference>
<dbReference type="InterPro" id="IPR001341">
    <property type="entry name" value="Asp_kinase"/>
</dbReference>
<keyword evidence="13" id="KW-0457">Lysine biosynthesis</keyword>
<dbReference type="GO" id="GO:0004072">
    <property type="term" value="F:aspartate kinase activity"/>
    <property type="evidence" value="ECO:0007669"/>
    <property type="project" value="UniProtKB-EC"/>
</dbReference>
<dbReference type="CDD" id="cd04923">
    <property type="entry name" value="ACT_AK-LysC-DapG-like_2"/>
    <property type="match status" value="1"/>
</dbReference>
<evidence type="ECO:0000313" key="21">
    <source>
        <dbReference type="Proteomes" id="UP000482209"/>
    </source>
</evidence>
<evidence type="ECO:0000259" key="19">
    <source>
        <dbReference type="PROSITE" id="PS51671"/>
    </source>
</evidence>
<dbReference type="PANTHER" id="PTHR21499:SF3">
    <property type="entry name" value="ASPARTOKINASE"/>
    <property type="match status" value="1"/>
</dbReference>
<dbReference type="NCBIfam" id="TIGR00657">
    <property type="entry name" value="asp_kinases"/>
    <property type="match status" value="1"/>
</dbReference>
<dbReference type="SUPFAM" id="SSF55021">
    <property type="entry name" value="ACT-like"/>
    <property type="match status" value="2"/>
</dbReference>
<keyword evidence="21" id="KW-1185">Reference proteome</keyword>
<evidence type="ECO:0000313" key="20">
    <source>
        <dbReference type="EMBL" id="MSS63839.1"/>
    </source>
</evidence>
<dbReference type="Proteomes" id="UP000482209">
    <property type="component" value="Unassembled WGS sequence"/>
</dbReference>
<comment type="catalytic activity">
    <reaction evidence="14 17">
        <text>L-aspartate + ATP = 4-phospho-L-aspartate + ADP</text>
        <dbReference type="Rhea" id="RHEA:23776"/>
        <dbReference type="ChEBI" id="CHEBI:29991"/>
        <dbReference type="ChEBI" id="CHEBI:30616"/>
        <dbReference type="ChEBI" id="CHEBI:57535"/>
        <dbReference type="ChEBI" id="CHEBI:456216"/>
        <dbReference type="EC" id="2.7.2.4"/>
    </reaction>
</comment>
<dbReference type="UniPathway" id="UPA00051">
    <property type="reaction ID" value="UER00462"/>
</dbReference>
<evidence type="ECO:0000256" key="12">
    <source>
        <dbReference type="ARBA" id="ARBA00022915"/>
    </source>
</evidence>
<dbReference type="PANTHER" id="PTHR21499">
    <property type="entry name" value="ASPARTATE KINASE"/>
    <property type="match status" value="1"/>
</dbReference>
<dbReference type="UniPathway" id="UPA00034">
    <property type="reaction ID" value="UER00015"/>
</dbReference>
<dbReference type="InterPro" id="IPR002912">
    <property type="entry name" value="ACT_dom"/>
</dbReference>
<comment type="pathway">
    <text evidence="4 18">Amino-acid biosynthesis; L-threonine biosynthesis; L-threonine from L-aspartate: step 1/5.</text>
</comment>
<evidence type="ECO:0000256" key="6">
    <source>
        <dbReference type="ARBA" id="ARBA00022605"/>
    </source>
</evidence>
<evidence type="ECO:0000256" key="16">
    <source>
        <dbReference type="PIRSR" id="PIRSR000726-1"/>
    </source>
</evidence>
<evidence type="ECO:0000256" key="15">
    <source>
        <dbReference type="ARBA" id="ARBA00063835"/>
    </source>
</evidence>
<protein>
    <recommendedName>
        <fullName evidence="17">Aspartokinase</fullName>
        <ecNumber evidence="17">2.7.2.4</ecNumber>
    </recommendedName>
</protein>
<dbReference type="NCBIfam" id="NF005155">
    <property type="entry name" value="PRK06635.1-4"/>
    <property type="match status" value="1"/>
</dbReference>
<keyword evidence="9 16" id="KW-0547">Nucleotide-binding</keyword>
<dbReference type="EMBL" id="VUMT01000010">
    <property type="protein sequence ID" value="MSS63839.1"/>
    <property type="molecule type" value="Genomic_DNA"/>
</dbReference>
<dbReference type="GO" id="GO:0009088">
    <property type="term" value="P:threonine biosynthetic process"/>
    <property type="evidence" value="ECO:0007669"/>
    <property type="project" value="UniProtKB-UniPathway"/>
</dbReference>
<feature type="binding site" evidence="16">
    <location>
        <position position="183"/>
    </location>
    <ligand>
        <name>ATP</name>
        <dbReference type="ChEBI" id="CHEBI:30616"/>
    </ligand>
</feature>
<dbReference type="AlphaFoldDB" id="A0A6L5XYZ7"/>
<comment type="function">
    <text evidence="1">Catalyzes the phosphorylation of the beta-carboxyl group of aspartic acid with ATP to yield 4-phospho-L-aspartate, which is involved in the branched biosynthetic pathway leading to the biosynthesis of amino acids threonine, isoleucine and methionine.</text>
</comment>
<dbReference type="SUPFAM" id="SSF53633">
    <property type="entry name" value="Carbamate kinase-like"/>
    <property type="match status" value="1"/>
</dbReference>
<evidence type="ECO:0000256" key="1">
    <source>
        <dbReference type="ARBA" id="ARBA00003121"/>
    </source>
</evidence>
<keyword evidence="11 16" id="KW-0067">ATP-binding</keyword>
<dbReference type="Pfam" id="PF00696">
    <property type="entry name" value="AA_kinase"/>
    <property type="match status" value="1"/>
</dbReference>
<dbReference type="GO" id="GO:0009090">
    <property type="term" value="P:homoserine biosynthetic process"/>
    <property type="evidence" value="ECO:0007669"/>
    <property type="project" value="TreeGrafter"/>
</dbReference>
<keyword evidence="12" id="KW-0220">Diaminopimelate biosynthesis</keyword>
<dbReference type="NCBIfam" id="NF005154">
    <property type="entry name" value="PRK06635.1-2"/>
    <property type="match status" value="1"/>
</dbReference>
<keyword evidence="10 17" id="KW-0418">Kinase</keyword>
<dbReference type="Pfam" id="PF22468">
    <property type="entry name" value="ACT_9"/>
    <property type="match status" value="2"/>
</dbReference>
<evidence type="ECO:0000256" key="13">
    <source>
        <dbReference type="ARBA" id="ARBA00023154"/>
    </source>
</evidence>
<feature type="domain" description="ACT" evidence="19">
    <location>
        <begin position="262"/>
        <end position="334"/>
    </location>
</feature>
<keyword evidence="7 17" id="KW-0808">Transferase</keyword>